<protein>
    <submittedName>
        <fullName evidence="1">Uncharacterized protein</fullName>
    </submittedName>
</protein>
<dbReference type="EMBL" id="JANJYI010000009">
    <property type="protein sequence ID" value="KAK2635498.1"/>
    <property type="molecule type" value="Genomic_DNA"/>
</dbReference>
<gene>
    <name evidence="1" type="ORF">Ddye_030290</name>
</gene>
<reference evidence="1" key="1">
    <citation type="journal article" date="2023" name="Plant J.">
        <title>Genome sequences and population genomics provide insights into the demographic history, inbreeding, and mutation load of two 'living fossil' tree species of Dipteronia.</title>
        <authorList>
            <person name="Feng Y."/>
            <person name="Comes H.P."/>
            <person name="Chen J."/>
            <person name="Zhu S."/>
            <person name="Lu R."/>
            <person name="Zhang X."/>
            <person name="Li P."/>
            <person name="Qiu J."/>
            <person name="Olsen K.M."/>
            <person name="Qiu Y."/>
        </authorList>
    </citation>
    <scope>NUCLEOTIDE SEQUENCE</scope>
    <source>
        <strain evidence="1">KIB01</strain>
    </source>
</reference>
<evidence type="ECO:0000313" key="2">
    <source>
        <dbReference type="Proteomes" id="UP001280121"/>
    </source>
</evidence>
<keyword evidence="2" id="KW-1185">Reference proteome</keyword>
<organism evidence="1 2">
    <name type="scientific">Dipteronia dyeriana</name>
    <dbReference type="NCBI Taxonomy" id="168575"/>
    <lineage>
        <taxon>Eukaryota</taxon>
        <taxon>Viridiplantae</taxon>
        <taxon>Streptophyta</taxon>
        <taxon>Embryophyta</taxon>
        <taxon>Tracheophyta</taxon>
        <taxon>Spermatophyta</taxon>
        <taxon>Magnoliopsida</taxon>
        <taxon>eudicotyledons</taxon>
        <taxon>Gunneridae</taxon>
        <taxon>Pentapetalae</taxon>
        <taxon>rosids</taxon>
        <taxon>malvids</taxon>
        <taxon>Sapindales</taxon>
        <taxon>Sapindaceae</taxon>
        <taxon>Hippocastanoideae</taxon>
        <taxon>Acereae</taxon>
        <taxon>Dipteronia</taxon>
    </lineage>
</organism>
<dbReference type="AlphaFoldDB" id="A0AAD9TH45"/>
<name>A0AAD9TH45_9ROSI</name>
<comment type="caution">
    <text evidence="1">The sequence shown here is derived from an EMBL/GenBank/DDBJ whole genome shotgun (WGS) entry which is preliminary data.</text>
</comment>
<sequence length="96" mass="11022">MAMKEKILEACSDPTIDQRWWTKMWSLNILPKGVRADENDVLHSWRSRSVLSLVEWVFGLLKEFQVSMKALQAMGLAQNSIVLRQGTVISMKPTFV</sequence>
<evidence type="ECO:0000313" key="1">
    <source>
        <dbReference type="EMBL" id="KAK2635498.1"/>
    </source>
</evidence>
<dbReference type="Proteomes" id="UP001280121">
    <property type="component" value="Unassembled WGS sequence"/>
</dbReference>
<proteinExistence type="predicted"/>
<accession>A0AAD9TH45</accession>